<comment type="pathway">
    <text evidence="3 4">Cofactor biosynthesis; coenzyme A biosynthesis; CoA from (R)-pantothenate: step 3/5.</text>
</comment>
<comment type="pathway">
    <text evidence="3 4">Cofactor biosynthesis; coenzyme A biosynthesis; CoA from (R)-pantothenate: step 2/5.</text>
</comment>
<comment type="function">
    <text evidence="3">Catalyzes two sequential steps in the biosynthesis of coenzyme A. In the first step cysteine is conjugated to 4'-phosphopantothenate to form 4-phosphopantothenoylcysteine. In the second step the latter compound is decarboxylated to form 4'-phosphopantotheine.</text>
</comment>
<keyword evidence="8" id="KW-1185">Reference proteome</keyword>
<evidence type="ECO:0000259" key="6">
    <source>
        <dbReference type="Pfam" id="PF04127"/>
    </source>
</evidence>
<evidence type="ECO:0000256" key="3">
    <source>
        <dbReference type="HAMAP-Rule" id="MF_02225"/>
    </source>
</evidence>
<feature type="binding site" evidence="3">
    <location>
        <position position="346"/>
    </location>
    <ligand>
        <name>CTP</name>
        <dbReference type="ChEBI" id="CHEBI:37563"/>
    </ligand>
</feature>
<proteinExistence type="inferred from homology"/>
<dbReference type="GO" id="GO:0010181">
    <property type="term" value="F:FMN binding"/>
    <property type="evidence" value="ECO:0007669"/>
    <property type="project" value="UniProtKB-UniRule"/>
</dbReference>
<feature type="binding site" evidence="3">
    <location>
        <position position="296"/>
    </location>
    <ligand>
        <name>CTP</name>
        <dbReference type="ChEBI" id="CHEBI:37563"/>
    </ligand>
</feature>
<protein>
    <recommendedName>
        <fullName evidence="3">Coenzyme A biosynthesis bifunctional protein CoaBC</fullName>
    </recommendedName>
    <alternativeName>
        <fullName evidence="3">DNA/pantothenate metabolism flavoprotein</fullName>
    </alternativeName>
    <alternativeName>
        <fullName evidence="3">Phosphopantothenoylcysteine synthetase/decarboxylase</fullName>
        <shortName evidence="3">PPCS-PPCDC</shortName>
    </alternativeName>
    <domain>
        <recommendedName>
            <fullName evidence="3">Phosphopantothenoylcysteine decarboxylase</fullName>
            <shortName evidence="3">PPC decarboxylase</shortName>
            <shortName evidence="3">PPC-DC</shortName>
            <ecNumber evidence="3">4.1.1.36</ecNumber>
        </recommendedName>
        <alternativeName>
            <fullName evidence="3">CoaC</fullName>
        </alternativeName>
    </domain>
    <domain>
        <recommendedName>
            <fullName evidence="3">Phosphopantothenate--cysteine ligase</fullName>
            <ecNumber evidence="3">6.3.2.5</ecNumber>
        </recommendedName>
        <alternativeName>
            <fullName evidence="3">CoaB</fullName>
        </alternativeName>
        <alternativeName>
            <fullName evidence="3">Phosphopantothenoylcysteine synthetase</fullName>
            <shortName evidence="3">PPC synthetase</shortName>
            <shortName evidence="3">PPC-S</shortName>
        </alternativeName>
    </domain>
</protein>
<dbReference type="Gene3D" id="3.40.50.10300">
    <property type="entry name" value="CoaB-like"/>
    <property type="match status" value="1"/>
</dbReference>
<evidence type="ECO:0000256" key="4">
    <source>
        <dbReference type="RuleBase" id="RU364078"/>
    </source>
</evidence>
<dbReference type="GO" id="GO:0015937">
    <property type="term" value="P:coenzyme A biosynthetic process"/>
    <property type="evidence" value="ECO:0007669"/>
    <property type="project" value="UniProtKB-UniRule"/>
</dbReference>
<comment type="similarity">
    <text evidence="3 4">In the N-terminal section; belongs to the HFCD (homo-oligomeric flavin containing Cys decarboxylase) superfamily.</text>
</comment>
<dbReference type="SUPFAM" id="SSF52507">
    <property type="entry name" value="Homo-oligomeric flavin-containing Cys decarboxylases, HFCD"/>
    <property type="match status" value="1"/>
</dbReference>
<accession>A0A1G6K7Q2</accession>
<dbReference type="InterPro" id="IPR003382">
    <property type="entry name" value="Flavoprotein"/>
</dbReference>
<evidence type="ECO:0000256" key="2">
    <source>
        <dbReference type="ARBA" id="ARBA00023239"/>
    </source>
</evidence>
<comment type="function">
    <text evidence="4">Catalyzes two steps in the biosynthesis of coenzyme A. In the first step cysteine is conjugated to 4'-phosphopantothenate to form 4-phosphopantothenoylcysteine, in the latter compound is decarboxylated to form 4'-phosphopantotheine.</text>
</comment>
<comment type="catalytic activity">
    <reaction evidence="3 4">
        <text>(R)-4'-phosphopantothenate + L-cysteine + CTP = N-[(R)-4-phosphopantothenoyl]-L-cysteine + CMP + diphosphate + H(+)</text>
        <dbReference type="Rhea" id="RHEA:19397"/>
        <dbReference type="ChEBI" id="CHEBI:10986"/>
        <dbReference type="ChEBI" id="CHEBI:15378"/>
        <dbReference type="ChEBI" id="CHEBI:33019"/>
        <dbReference type="ChEBI" id="CHEBI:35235"/>
        <dbReference type="ChEBI" id="CHEBI:37563"/>
        <dbReference type="ChEBI" id="CHEBI:59458"/>
        <dbReference type="ChEBI" id="CHEBI:60377"/>
        <dbReference type="EC" id="6.3.2.5"/>
    </reaction>
</comment>
<dbReference type="SUPFAM" id="SSF102645">
    <property type="entry name" value="CoaB-like"/>
    <property type="match status" value="1"/>
</dbReference>
<dbReference type="GO" id="GO:0046872">
    <property type="term" value="F:metal ion binding"/>
    <property type="evidence" value="ECO:0007669"/>
    <property type="project" value="UniProtKB-KW"/>
</dbReference>
<dbReference type="GO" id="GO:0004632">
    <property type="term" value="F:phosphopantothenate--cysteine ligase activity"/>
    <property type="evidence" value="ECO:0007669"/>
    <property type="project" value="UniProtKB-UniRule"/>
</dbReference>
<keyword evidence="3" id="KW-0460">Magnesium</keyword>
<dbReference type="PANTHER" id="PTHR14359:SF6">
    <property type="entry name" value="PHOSPHOPANTOTHENOYLCYSTEINE DECARBOXYLASE"/>
    <property type="match status" value="1"/>
</dbReference>
<evidence type="ECO:0000256" key="1">
    <source>
        <dbReference type="ARBA" id="ARBA00022793"/>
    </source>
</evidence>
<keyword evidence="3 4" id="KW-0436">Ligase</keyword>
<comment type="similarity">
    <text evidence="3 4">In the C-terminal section; belongs to the PPC synthetase family.</text>
</comment>
<dbReference type="PANTHER" id="PTHR14359">
    <property type="entry name" value="HOMO-OLIGOMERIC FLAVIN CONTAINING CYS DECARBOXYLASE FAMILY"/>
    <property type="match status" value="1"/>
</dbReference>
<feature type="binding site" evidence="3">
    <location>
        <begin position="314"/>
        <end position="317"/>
    </location>
    <ligand>
        <name>CTP</name>
        <dbReference type="ChEBI" id="CHEBI:37563"/>
    </ligand>
</feature>
<evidence type="ECO:0000313" key="7">
    <source>
        <dbReference type="EMBL" id="SDC27082.1"/>
    </source>
</evidence>
<dbReference type="HAMAP" id="MF_02225">
    <property type="entry name" value="CoaBC"/>
    <property type="match status" value="1"/>
</dbReference>
<dbReference type="UniPathway" id="UPA00241">
    <property type="reaction ID" value="UER00353"/>
</dbReference>
<reference evidence="8" key="1">
    <citation type="submission" date="2016-09" db="EMBL/GenBank/DDBJ databases">
        <authorList>
            <person name="Varghese N."/>
            <person name="Submissions S."/>
        </authorList>
    </citation>
    <scope>NUCLEOTIDE SEQUENCE [LARGE SCALE GENOMIC DNA]</scope>
    <source>
        <strain evidence="8">TNe-862</strain>
    </source>
</reference>
<feature type="binding site" evidence="3">
    <location>
        <position position="286"/>
    </location>
    <ligand>
        <name>CTP</name>
        <dbReference type="ChEBI" id="CHEBI:37563"/>
    </ligand>
</feature>
<organism evidence="7 8">
    <name type="scientific">Paraburkholderia lycopersici</name>
    <dbReference type="NCBI Taxonomy" id="416944"/>
    <lineage>
        <taxon>Bacteria</taxon>
        <taxon>Pseudomonadati</taxon>
        <taxon>Pseudomonadota</taxon>
        <taxon>Betaproteobacteria</taxon>
        <taxon>Burkholderiales</taxon>
        <taxon>Burkholderiaceae</taxon>
        <taxon>Paraburkholderia</taxon>
    </lineage>
</organism>
<evidence type="ECO:0000313" key="8">
    <source>
        <dbReference type="Proteomes" id="UP000198908"/>
    </source>
</evidence>
<keyword evidence="3" id="KW-0479">Metal-binding</keyword>
<feature type="active site" description="Proton donor" evidence="3">
    <location>
        <position position="166"/>
    </location>
</feature>
<name>A0A1G6K7Q2_9BURK</name>
<dbReference type="Pfam" id="PF04127">
    <property type="entry name" value="DFP"/>
    <property type="match status" value="1"/>
</dbReference>
<dbReference type="GO" id="GO:0071513">
    <property type="term" value="C:phosphopantothenoylcysteine decarboxylase complex"/>
    <property type="evidence" value="ECO:0007669"/>
    <property type="project" value="TreeGrafter"/>
</dbReference>
<dbReference type="EC" id="4.1.1.36" evidence="3"/>
<dbReference type="Proteomes" id="UP000198908">
    <property type="component" value="Unassembled WGS sequence"/>
</dbReference>
<dbReference type="Pfam" id="PF02441">
    <property type="entry name" value="Flavoprotein"/>
    <property type="match status" value="1"/>
</dbReference>
<dbReference type="Gene3D" id="3.40.50.1950">
    <property type="entry name" value="Flavin prenyltransferase-like"/>
    <property type="match status" value="1"/>
</dbReference>
<dbReference type="InterPro" id="IPR035929">
    <property type="entry name" value="CoaB-like_sf"/>
</dbReference>
<keyword evidence="3 4" id="KW-0288">FMN</keyword>
<dbReference type="GO" id="GO:0004633">
    <property type="term" value="F:phosphopantothenoylcysteine decarboxylase activity"/>
    <property type="evidence" value="ECO:0007669"/>
    <property type="project" value="UniProtKB-UniRule"/>
</dbReference>
<dbReference type="STRING" id="416944.SAMN05421548_105129"/>
<sequence length="409" mass="43518">MNTSAANPGELAGRHLVLGMTGGIACYKIAELTRLLTKAGATVQVVMTEAATQFITPVTMQALSGRPVYTSQWDGRVPNNMAHIDLSRGADAVVIAPASTDFLAKLAHGFADDLLSTLCVARDCPLLVVPAMNRQMWNHPATQRNVAQLRADGVETLGPDSGPQACGEVGDGRMLEPEAVYESIVSFFASKVLAGRKLLITAGPTFEPLDPVRGITNRSSGKMGFALARAAQQAGGDVHLVAGPVALQTPWGVYREDVQTAQQMYDAVMRAAPDADVFIGVAAVADWRVDHVAGHKIKKTAGQRMPTFTFVENPDILASVAAMPNPPFCVGFAAESDDLEVHGEEKRARKKVPLLIGNLGPLTFGRDDNEVVLFEADGRTPLPRAAKQALAQTLVAEIARRLPDPSIIS</sequence>
<feature type="domain" description="DNA/pantothenate metabolism flavoprotein C-terminal" evidence="6">
    <location>
        <begin position="193"/>
        <end position="400"/>
    </location>
</feature>
<keyword evidence="3 4" id="KW-0285">Flavoprotein</keyword>
<feature type="region of interest" description="Phosphopantothenate--cysteine ligase" evidence="3">
    <location>
        <begin position="198"/>
        <end position="409"/>
    </location>
</feature>
<dbReference type="InterPro" id="IPR005252">
    <property type="entry name" value="CoaBC"/>
</dbReference>
<feature type="region of interest" description="Phosphopantothenoylcysteine decarboxylase" evidence="3">
    <location>
        <begin position="1"/>
        <end position="197"/>
    </location>
</feature>
<dbReference type="InterPro" id="IPR007085">
    <property type="entry name" value="DNA/pantothenate-metab_flavo_C"/>
</dbReference>
<dbReference type="EC" id="6.3.2.5" evidence="3"/>
<dbReference type="InterPro" id="IPR036551">
    <property type="entry name" value="Flavin_trans-like"/>
</dbReference>
<comment type="cofactor">
    <cofactor evidence="3">
        <name>Mg(2+)</name>
        <dbReference type="ChEBI" id="CHEBI:18420"/>
    </cofactor>
</comment>
<dbReference type="EMBL" id="FMYQ01000005">
    <property type="protein sequence ID" value="SDC27082.1"/>
    <property type="molecule type" value="Genomic_DNA"/>
</dbReference>
<evidence type="ECO:0000259" key="5">
    <source>
        <dbReference type="Pfam" id="PF02441"/>
    </source>
</evidence>
<dbReference type="GO" id="GO:0015941">
    <property type="term" value="P:pantothenate catabolic process"/>
    <property type="evidence" value="ECO:0007669"/>
    <property type="project" value="InterPro"/>
</dbReference>
<feature type="binding site" evidence="3">
    <location>
        <position position="332"/>
    </location>
    <ligand>
        <name>CTP</name>
        <dbReference type="ChEBI" id="CHEBI:37563"/>
    </ligand>
</feature>
<dbReference type="NCBIfam" id="TIGR00521">
    <property type="entry name" value="coaBC_dfp"/>
    <property type="match status" value="1"/>
</dbReference>
<keyword evidence="3" id="KW-0511">Multifunctional enzyme</keyword>
<keyword evidence="1 3" id="KW-0210">Decarboxylase</keyword>
<keyword evidence="2 3" id="KW-0456">Lyase</keyword>
<comment type="caution">
    <text evidence="3">Lacks conserved residue(s) required for the propagation of feature annotation.</text>
</comment>
<feature type="domain" description="Flavoprotein" evidence="5">
    <location>
        <begin position="15"/>
        <end position="186"/>
    </location>
</feature>
<feature type="binding site" evidence="3">
    <location>
        <position position="350"/>
    </location>
    <ligand>
        <name>CTP</name>
        <dbReference type="ChEBI" id="CHEBI:37563"/>
    </ligand>
</feature>
<comment type="catalytic activity">
    <reaction evidence="3 4">
        <text>N-[(R)-4-phosphopantothenoyl]-L-cysteine + H(+) = (R)-4'-phosphopantetheine + CO2</text>
        <dbReference type="Rhea" id="RHEA:16793"/>
        <dbReference type="ChEBI" id="CHEBI:15378"/>
        <dbReference type="ChEBI" id="CHEBI:16526"/>
        <dbReference type="ChEBI" id="CHEBI:59458"/>
        <dbReference type="ChEBI" id="CHEBI:61723"/>
        <dbReference type="EC" id="4.1.1.36"/>
    </reaction>
</comment>
<gene>
    <name evidence="3" type="primary">coaBC</name>
    <name evidence="7" type="ORF">SAMN05421548_105129</name>
</gene>
<dbReference type="AlphaFoldDB" id="A0A1G6K7Q2"/>
<comment type="cofactor">
    <cofactor evidence="3">
        <name>FMN</name>
        <dbReference type="ChEBI" id="CHEBI:58210"/>
    </cofactor>
    <text evidence="3">Binds 1 FMN per subunit.</text>
</comment>